<name>A0ABW7HKF8_9BURK</name>
<evidence type="ECO:0000313" key="19">
    <source>
        <dbReference type="Proteomes" id="UP001606134"/>
    </source>
</evidence>
<dbReference type="Pfam" id="PF00033">
    <property type="entry name" value="Cytochrome_B"/>
    <property type="match status" value="1"/>
</dbReference>
<feature type="transmembrane region" description="Helical" evidence="15">
    <location>
        <begin position="261"/>
        <end position="278"/>
    </location>
</feature>
<feature type="transmembrane region" description="Helical" evidence="15">
    <location>
        <begin position="93"/>
        <end position="115"/>
    </location>
</feature>
<feature type="transmembrane region" description="Helical" evidence="15">
    <location>
        <begin position="198"/>
        <end position="220"/>
    </location>
</feature>
<feature type="transmembrane region" description="Helical" evidence="15">
    <location>
        <begin position="158"/>
        <end position="177"/>
    </location>
</feature>
<evidence type="ECO:0000256" key="3">
    <source>
        <dbReference type="ARBA" id="ARBA00011649"/>
    </source>
</evidence>
<keyword evidence="11 15" id="KW-1133">Transmembrane helix</keyword>
<comment type="caution">
    <text evidence="18">The sequence shown here is derived from an EMBL/GenBank/DDBJ whole genome shotgun (WGS) entry which is preliminary data.</text>
</comment>
<dbReference type="InterPro" id="IPR030689">
    <property type="entry name" value="Cytochrome_b"/>
</dbReference>
<evidence type="ECO:0000256" key="10">
    <source>
        <dbReference type="ARBA" id="ARBA00022982"/>
    </source>
</evidence>
<evidence type="ECO:0000313" key="18">
    <source>
        <dbReference type="EMBL" id="MFG6490156.1"/>
    </source>
</evidence>
<evidence type="ECO:0000256" key="8">
    <source>
        <dbReference type="ARBA" id="ARBA00022692"/>
    </source>
</evidence>
<keyword evidence="13 15" id="KW-0472">Membrane</keyword>
<evidence type="ECO:0000256" key="14">
    <source>
        <dbReference type="RuleBase" id="RU003385"/>
    </source>
</evidence>
<keyword evidence="6 14" id="KW-0349">Heme</keyword>
<evidence type="ECO:0000256" key="12">
    <source>
        <dbReference type="ARBA" id="ARBA00023004"/>
    </source>
</evidence>
<keyword evidence="12" id="KW-0408">Iron</keyword>
<evidence type="ECO:0000256" key="2">
    <source>
        <dbReference type="ARBA" id="ARBA00004141"/>
    </source>
</evidence>
<gene>
    <name evidence="18" type="ORF">ACG04R_26020</name>
</gene>
<feature type="transmembrane region" description="Helical" evidence="15">
    <location>
        <begin position="424"/>
        <end position="442"/>
    </location>
</feature>
<dbReference type="PANTHER" id="PTHR19271">
    <property type="entry name" value="CYTOCHROME B"/>
    <property type="match status" value="1"/>
</dbReference>
<comment type="function">
    <text evidence="1 14">Component of the ubiquinol-cytochrome c reductase complex (complex III or cytochrome b-c1 complex), which is a respiratory chain that generates an electrochemical potential coupled to ATP synthesis.</text>
</comment>
<dbReference type="EMBL" id="JBIGIC010000019">
    <property type="protein sequence ID" value="MFG6490156.1"/>
    <property type="molecule type" value="Genomic_DNA"/>
</dbReference>
<organism evidence="18 19">
    <name type="scientific">Pelomonas candidula</name>
    <dbReference type="NCBI Taxonomy" id="3299025"/>
    <lineage>
        <taxon>Bacteria</taxon>
        <taxon>Pseudomonadati</taxon>
        <taxon>Pseudomonadota</taxon>
        <taxon>Betaproteobacteria</taxon>
        <taxon>Burkholderiales</taxon>
        <taxon>Sphaerotilaceae</taxon>
        <taxon>Roseateles</taxon>
    </lineage>
</organism>
<sequence length="488" mass="54860">MAEFKEAPAGASVGVKTMTWLENRFPTAFDAYKVHMSEYYAPKNFNWWYIFGSLALLVLVIQIVTGIFLVMHYKPDASLAFASVEYIMRDVPWGWLIRYMHSTGASAFFVVVYLHMFRGLIYGSYRQPRELVWIFGCAIFLCLMAEAFMGYLLPWGQMSYWGAQVIINLFAAIPFVGDELSTLIRGDFVVGDATLNRFFSFHVIAVPLVLLGLVVAHLLALHDVGSNNPDGVEIKKGPKDAKTGKPLDGVPFHPFYTVHDIYGVCLFLMVFTAILFFSPEFGGYFLEYNNFIPADPLKTPPHIAPVWYFTPFYSMLRATTSDFMPFLWGFLGLVGVVTVRRSPNLPAVLKVGYWGLLAALLFLFDVHGVVLGWLGMKIPTGLHGLDAKFWGVVVMGGSVLIMAFLPWLDDSPVKSIRYRPDGHLYVYVVFVIFFLILGYLGVQPPSAGGTIVSQVGTLFYFGFFLLMPWWSRLGTPKAVPDRVTFHAH</sequence>
<dbReference type="InterPro" id="IPR016174">
    <property type="entry name" value="Di-haem_cyt_TM"/>
</dbReference>
<accession>A0ABW7HKF8</accession>
<feature type="transmembrane region" description="Helical" evidence="15">
    <location>
        <begin position="351"/>
        <end position="375"/>
    </location>
</feature>
<dbReference type="PROSITE" id="PS51002">
    <property type="entry name" value="CYTB_NTER"/>
    <property type="match status" value="1"/>
</dbReference>
<feature type="transmembrane region" description="Helical" evidence="15">
    <location>
        <begin position="323"/>
        <end position="339"/>
    </location>
</feature>
<keyword evidence="7 14" id="KW-0679">Respiratory chain</keyword>
<dbReference type="InterPro" id="IPR005797">
    <property type="entry name" value="Cyt_b/b6_N"/>
</dbReference>
<comment type="cofactor">
    <cofactor evidence="14">
        <name>heme b</name>
        <dbReference type="ChEBI" id="CHEBI:60344"/>
    </cofactor>
    <text evidence="14">Binds 2 heme groups non-covalently.</text>
</comment>
<dbReference type="InterPro" id="IPR005798">
    <property type="entry name" value="Cyt_b/b6_C"/>
</dbReference>
<evidence type="ECO:0000256" key="6">
    <source>
        <dbReference type="ARBA" id="ARBA00022617"/>
    </source>
</evidence>
<evidence type="ECO:0000256" key="4">
    <source>
        <dbReference type="ARBA" id="ARBA00013531"/>
    </source>
</evidence>
<keyword evidence="10 14" id="KW-0249">Electron transport</keyword>
<dbReference type="Pfam" id="PF00032">
    <property type="entry name" value="Cytochrom_B_C"/>
    <property type="match status" value="2"/>
</dbReference>
<feature type="domain" description="Cytochrome b/b6 C-terminal region profile" evidence="17">
    <location>
        <begin position="242"/>
        <end position="481"/>
    </location>
</feature>
<evidence type="ECO:0000256" key="15">
    <source>
        <dbReference type="SAM" id="Phobius"/>
    </source>
</evidence>
<dbReference type="InterPro" id="IPR036150">
    <property type="entry name" value="Cyt_b/b6_C_sf"/>
</dbReference>
<evidence type="ECO:0000256" key="1">
    <source>
        <dbReference type="ARBA" id="ARBA00002444"/>
    </source>
</evidence>
<keyword evidence="9" id="KW-0479">Metal-binding</keyword>
<dbReference type="InterPro" id="IPR048259">
    <property type="entry name" value="Cytochrome_b_N_euk/bac"/>
</dbReference>
<proteinExistence type="inferred from homology"/>
<reference evidence="18 19" key="1">
    <citation type="submission" date="2024-08" db="EMBL/GenBank/DDBJ databases">
        <authorList>
            <person name="Lu H."/>
        </authorList>
    </citation>
    <scope>NUCLEOTIDE SEQUENCE [LARGE SCALE GENOMIC DNA]</scope>
    <source>
        <strain evidence="18 19">BYS78W</strain>
    </source>
</reference>
<dbReference type="Proteomes" id="UP001606134">
    <property type="component" value="Unassembled WGS sequence"/>
</dbReference>
<keyword evidence="8 14" id="KW-0812">Transmembrane</keyword>
<evidence type="ECO:0000256" key="13">
    <source>
        <dbReference type="ARBA" id="ARBA00023136"/>
    </source>
</evidence>
<protein>
    <recommendedName>
        <fullName evidence="4 14">Cytochrome b</fullName>
    </recommendedName>
</protein>
<comment type="similarity">
    <text evidence="14">Belongs to the cytochrome b family.</text>
</comment>
<evidence type="ECO:0000259" key="16">
    <source>
        <dbReference type="PROSITE" id="PS51002"/>
    </source>
</evidence>
<keyword evidence="5 14" id="KW-0813">Transport</keyword>
<evidence type="ECO:0000259" key="17">
    <source>
        <dbReference type="PROSITE" id="PS51003"/>
    </source>
</evidence>
<dbReference type="PIRSF" id="PIRSF038885">
    <property type="entry name" value="COB"/>
    <property type="match status" value="1"/>
</dbReference>
<dbReference type="InterPro" id="IPR027387">
    <property type="entry name" value="Cytb/b6-like_sf"/>
</dbReference>
<dbReference type="RefSeq" id="WP_394416944.1">
    <property type="nucleotide sequence ID" value="NZ_JBIGIC010000019.1"/>
</dbReference>
<feature type="transmembrane region" description="Helical" evidence="15">
    <location>
        <begin position="387"/>
        <end position="408"/>
    </location>
</feature>
<keyword evidence="19" id="KW-1185">Reference proteome</keyword>
<feature type="transmembrane region" description="Helical" evidence="15">
    <location>
        <begin position="131"/>
        <end position="152"/>
    </location>
</feature>
<dbReference type="SUPFAM" id="SSF81342">
    <property type="entry name" value="Transmembrane di-heme cytochromes"/>
    <property type="match status" value="1"/>
</dbReference>
<dbReference type="CDD" id="cd00284">
    <property type="entry name" value="Cytochrome_b_N"/>
    <property type="match status" value="1"/>
</dbReference>
<dbReference type="SUPFAM" id="SSF81648">
    <property type="entry name" value="a domain/subunit of cytochrome bc1 complex (Ubiquinol-cytochrome c reductase)"/>
    <property type="match status" value="2"/>
</dbReference>
<feature type="transmembrane region" description="Helical" evidence="15">
    <location>
        <begin position="449"/>
        <end position="470"/>
    </location>
</feature>
<evidence type="ECO:0000256" key="11">
    <source>
        <dbReference type="ARBA" id="ARBA00022989"/>
    </source>
</evidence>
<comment type="subunit">
    <text evidence="3 14">The main subunits of complex b-c1 are: cytochrome b, cytochrome c1 and the Rieske protein.</text>
</comment>
<comment type="subcellular location">
    <subcellularLocation>
        <location evidence="2">Membrane</location>
        <topology evidence="2">Multi-pass membrane protein</topology>
    </subcellularLocation>
</comment>
<evidence type="ECO:0000256" key="5">
    <source>
        <dbReference type="ARBA" id="ARBA00022448"/>
    </source>
</evidence>
<feature type="domain" description="Cytochrome b/b6 N-terminal region profile" evidence="16">
    <location>
        <begin position="17"/>
        <end position="230"/>
    </location>
</feature>
<dbReference type="PROSITE" id="PS51003">
    <property type="entry name" value="CYTB_CTER"/>
    <property type="match status" value="1"/>
</dbReference>
<feature type="transmembrane region" description="Helical" evidence="15">
    <location>
        <begin position="47"/>
        <end position="73"/>
    </location>
</feature>
<dbReference type="PANTHER" id="PTHR19271:SF16">
    <property type="entry name" value="CYTOCHROME B"/>
    <property type="match status" value="1"/>
</dbReference>
<dbReference type="Gene3D" id="1.20.810.10">
    <property type="entry name" value="Cytochrome Bc1 Complex, Chain C"/>
    <property type="match status" value="1"/>
</dbReference>
<evidence type="ECO:0000256" key="7">
    <source>
        <dbReference type="ARBA" id="ARBA00022660"/>
    </source>
</evidence>
<evidence type="ECO:0000256" key="9">
    <source>
        <dbReference type="ARBA" id="ARBA00022723"/>
    </source>
</evidence>